<reference evidence="3" key="1">
    <citation type="submission" date="2017-01" db="EMBL/GenBank/DDBJ databases">
        <title>Comparative genomics of anhydrobiosis in the tardigrade Hypsibius dujardini.</title>
        <authorList>
            <person name="Yoshida Y."/>
            <person name="Koutsovoulos G."/>
            <person name="Laetsch D."/>
            <person name="Stevens L."/>
            <person name="Kumar S."/>
            <person name="Horikawa D."/>
            <person name="Ishino K."/>
            <person name="Komine S."/>
            <person name="Tomita M."/>
            <person name="Blaxter M."/>
            <person name="Arakawa K."/>
        </authorList>
    </citation>
    <scope>NUCLEOTIDE SEQUENCE [LARGE SCALE GENOMIC DNA]</scope>
    <source>
        <strain evidence="3">Z151</strain>
    </source>
</reference>
<evidence type="ECO:0000313" key="3">
    <source>
        <dbReference type="Proteomes" id="UP000192578"/>
    </source>
</evidence>
<dbReference type="Pfam" id="PF10246">
    <property type="entry name" value="MRP-S35"/>
    <property type="match status" value="1"/>
</dbReference>
<keyword evidence="2" id="KW-0687">Ribonucleoprotein</keyword>
<feature type="region of interest" description="Disordered" evidence="1">
    <location>
        <begin position="54"/>
        <end position="115"/>
    </location>
</feature>
<protein>
    <submittedName>
        <fullName evidence="2">28S ribosomal protein S28, mitochondrial</fullName>
    </submittedName>
</protein>
<dbReference type="PANTHER" id="PTHR13447">
    <property type="entry name" value="MITOCHONDRIAL 28S RIBOSOMAL PROTEIN S28"/>
    <property type="match status" value="1"/>
</dbReference>
<dbReference type="EMBL" id="MTYJ01000105">
    <property type="protein sequence ID" value="OQV14423.1"/>
    <property type="molecule type" value="Genomic_DNA"/>
</dbReference>
<feature type="compositionally biased region" description="Polar residues" evidence="1">
    <location>
        <begin position="339"/>
        <end position="358"/>
    </location>
</feature>
<feature type="compositionally biased region" description="Basic and acidic residues" evidence="1">
    <location>
        <begin position="243"/>
        <end position="256"/>
    </location>
</feature>
<gene>
    <name evidence="2" type="ORF">BV898_11400</name>
</gene>
<dbReference type="Proteomes" id="UP000192578">
    <property type="component" value="Unassembled WGS sequence"/>
</dbReference>
<accession>A0A1W0WH15</accession>
<keyword evidence="2" id="KW-0689">Ribosomal protein</keyword>
<dbReference type="InterPro" id="IPR019375">
    <property type="entry name" value="Ribosomal_bS1m"/>
</dbReference>
<dbReference type="PANTHER" id="PTHR13447:SF2">
    <property type="entry name" value="SMALL RIBOSOMAL SUBUNIT PROTEIN BS1M"/>
    <property type="match status" value="1"/>
</dbReference>
<comment type="caution">
    <text evidence="2">The sequence shown here is derived from an EMBL/GenBank/DDBJ whole genome shotgun (WGS) entry which is preliminary data.</text>
</comment>
<feature type="compositionally biased region" description="Pro residues" evidence="1">
    <location>
        <begin position="104"/>
        <end position="114"/>
    </location>
</feature>
<name>A0A1W0WH15_HYPEX</name>
<feature type="region of interest" description="Disordered" evidence="1">
    <location>
        <begin position="241"/>
        <end position="358"/>
    </location>
</feature>
<feature type="compositionally biased region" description="Polar residues" evidence="1">
    <location>
        <begin position="267"/>
        <end position="284"/>
    </location>
</feature>
<proteinExistence type="predicted"/>
<feature type="compositionally biased region" description="Low complexity" evidence="1">
    <location>
        <begin position="288"/>
        <end position="310"/>
    </location>
</feature>
<sequence length="358" mass="38336">MIAILAAPPPQQQKLSMHAKEFQANVAVCSIPSSRGGFPCKLRLCFGMGKRFGRSPKDQKRVCQKNGRTSDGIDLSKNSTTNPTEADPRVAFEEDSQRPFAPTGEPPRNIPSVPPKRKGFAAAFEKFRGLTELKPQEKEEKEESFASILRKSKYIQMGHPEGKVVVGRIIQVVEDDLYVDFGGKFHCVCKRPQQNEQEYYRGAFVRVRVGTLELSTRFLGADRDLTLLEADCALLGPMKLQGRKQDRERQQQEQRDTWIPAPGAGSPKSSQSAPGAGSPKSSQPAPDAGSPKSSQSASSAGSPKSSQPAPDAGSPTSSQPAPDAGSPKSSQPAPDVGSPKSSQSAPDAGSPKSSQPAP</sequence>
<feature type="compositionally biased region" description="Basic and acidic residues" evidence="1">
    <location>
        <begin position="86"/>
        <end position="97"/>
    </location>
</feature>
<keyword evidence="3" id="KW-1185">Reference proteome</keyword>
<evidence type="ECO:0000313" key="2">
    <source>
        <dbReference type="EMBL" id="OQV14423.1"/>
    </source>
</evidence>
<organism evidence="2 3">
    <name type="scientific">Hypsibius exemplaris</name>
    <name type="common">Freshwater tardigrade</name>
    <dbReference type="NCBI Taxonomy" id="2072580"/>
    <lineage>
        <taxon>Eukaryota</taxon>
        <taxon>Metazoa</taxon>
        <taxon>Ecdysozoa</taxon>
        <taxon>Tardigrada</taxon>
        <taxon>Eutardigrada</taxon>
        <taxon>Parachela</taxon>
        <taxon>Hypsibioidea</taxon>
        <taxon>Hypsibiidae</taxon>
        <taxon>Hypsibius</taxon>
    </lineage>
</organism>
<dbReference type="AlphaFoldDB" id="A0A1W0WH15"/>
<dbReference type="GO" id="GO:0005763">
    <property type="term" value="C:mitochondrial small ribosomal subunit"/>
    <property type="evidence" value="ECO:0007669"/>
    <property type="project" value="TreeGrafter"/>
</dbReference>
<dbReference type="OrthoDB" id="6020229at2759"/>
<evidence type="ECO:0000256" key="1">
    <source>
        <dbReference type="SAM" id="MobiDB-lite"/>
    </source>
</evidence>